<dbReference type="PROSITE" id="PS50878">
    <property type="entry name" value="RT_POL"/>
    <property type="match status" value="1"/>
</dbReference>
<dbReference type="EMBL" id="GECZ01004782">
    <property type="protein sequence ID" value="JAS64987.1"/>
    <property type="molecule type" value="Transcribed_RNA"/>
</dbReference>
<dbReference type="AlphaFoldDB" id="A0A1B6GRC9"/>
<feature type="domain" description="Reverse transcriptase" evidence="1">
    <location>
        <begin position="1"/>
        <end position="198"/>
    </location>
</feature>
<dbReference type="GO" id="GO:0071897">
    <property type="term" value="P:DNA biosynthetic process"/>
    <property type="evidence" value="ECO:0007669"/>
    <property type="project" value="UniProtKB-ARBA"/>
</dbReference>
<evidence type="ECO:0000259" key="1">
    <source>
        <dbReference type="PROSITE" id="PS50878"/>
    </source>
</evidence>
<gene>
    <name evidence="2" type="ORF">g.2409</name>
</gene>
<dbReference type="PANTHER" id="PTHR33332">
    <property type="entry name" value="REVERSE TRANSCRIPTASE DOMAIN-CONTAINING PROTEIN"/>
    <property type="match status" value="1"/>
</dbReference>
<evidence type="ECO:0000313" key="2">
    <source>
        <dbReference type="EMBL" id="JAS64987.1"/>
    </source>
</evidence>
<dbReference type="Pfam" id="PF00078">
    <property type="entry name" value="RVT_1"/>
    <property type="match status" value="1"/>
</dbReference>
<organism evidence="2">
    <name type="scientific">Cuerna arida</name>
    <dbReference type="NCBI Taxonomy" id="1464854"/>
    <lineage>
        <taxon>Eukaryota</taxon>
        <taxon>Metazoa</taxon>
        <taxon>Ecdysozoa</taxon>
        <taxon>Arthropoda</taxon>
        <taxon>Hexapoda</taxon>
        <taxon>Insecta</taxon>
        <taxon>Pterygota</taxon>
        <taxon>Neoptera</taxon>
        <taxon>Paraneoptera</taxon>
        <taxon>Hemiptera</taxon>
        <taxon>Auchenorrhyncha</taxon>
        <taxon>Membracoidea</taxon>
        <taxon>Cicadellidae</taxon>
        <taxon>Cicadellinae</taxon>
        <taxon>Proconiini</taxon>
        <taxon>Cuerna</taxon>
    </lineage>
</organism>
<dbReference type="InterPro" id="IPR000477">
    <property type="entry name" value="RT_dom"/>
</dbReference>
<accession>A0A1B6GRC9</accession>
<sequence>CIFKIFERVMYIRLVGYLEYNKLFDSEQHGFRSGHSAITAATKFIDSVINSLDQGEKVAGIYMDLSKAFDSVSHIKLISILSNLGIQGPSLAWFKSYLMGREQFVELSYVKQNQLVPYQSKVVTSRHGVPQGSILGPLLFLCYVRGLPSLVSNNPKSQIILYADDVNLTISAKSTNEIEISASAAMSHISNFFHPIKF</sequence>
<feature type="non-terminal residue" evidence="2">
    <location>
        <position position="1"/>
    </location>
</feature>
<dbReference type="InterPro" id="IPR043502">
    <property type="entry name" value="DNA/RNA_pol_sf"/>
</dbReference>
<dbReference type="SUPFAM" id="SSF56672">
    <property type="entry name" value="DNA/RNA polymerases"/>
    <property type="match status" value="1"/>
</dbReference>
<name>A0A1B6GRC9_9HEMI</name>
<proteinExistence type="predicted"/>
<reference evidence="2" key="1">
    <citation type="submission" date="2015-11" db="EMBL/GenBank/DDBJ databases">
        <title>De novo transcriptome assembly of four potential Pierce s Disease insect vectors from Arizona vineyards.</title>
        <authorList>
            <person name="Tassone E.E."/>
        </authorList>
    </citation>
    <scope>NUCLEOTIDE SEQUENCE</scope>
</reference>
<protein>
    <recommendedName>
        <fullName evidence="1">Reverse transcriptase domain-containing protein</fullName>
    </recommendedName>
</protein>